<organism evidence="2 3">
    <name type="scientific">Staphylococcus succinus</name>
    <dbReference type="NCBI Taxonomy" id="61015"/>
    <lineage>
        <taxon>Bacteria</taxon>
        <taxon>Bacillati</taxon>
        <taxon>Bacillota</taxon>
        <taxon>Bacilli</taxon>
        <taxon>Bacillales</taxon>
        <taxon>Staphylococcaceae</taxon>
        <taxon>Staphylococcus</taxon>
    </lineage>
</organism>
<dbReference type="AlphaFoldDB" id="A0A9Q6HQD0"/>
<keyword evidence="1" id="KW-1133">Transmembrane helix</keyword>
<evidence type="ECO:0000256" key="1">
    <source>
        <dbReference type="SAM" id="Phobius"/>
    </source>
</evidence>
<keyword evidence="1" id="KW-0812">Transmembrane</keyword>
<sequence>MKKNKILSICIFMAVLCLLFGFCFNKEKDIYISDSYVSLSAFIMLIGTALMQNKDLNLQNVNISQLI</sequence>
<evidence type="ECO:0000313" key="2">
    <source>
        <dbReference type="EMBL" id="PTI76344.1"/>
    </source>
</evidence>
<feature type="transmembrane region" description="Helical" evidence="1">
    <location>
        <begin position="6"/>
        <end position="24"/>
    </location>
</feature>
<dbReference type="Proteomes" id="UP000241960">
    <property type="component" value="Unassembled WGS sequence"/>
</dbReference>
<evidence type="ECO:0000313" key="3">
    <source>
        <dbReference type="Proteomes" id="UP000241960"/>
    </source>
</evidence>
<dbReference type="EMBL" id="PZFQ01000011">
    <property type="protein sequence ID" value="PTI76344.1"/>
    <property type="molecule type" value="Genomic_DNA"/>
</dbReference>
<reference evidence="2 3" key="1">
    <citation type="journal article" date="2016" name="Front. Microbiol.">
        <title>Comprehensive Phylogenetic Analysis of Bovine Non-aureus Staphylococci Species Based on Whole-Genome Sequencing.</title>
        <authorList>
            <person name="Naushad S."/>
            <person name="Barkema H.W."/>
            <person name="Luby C."/>
            <person name="Condas L.A."/>
            <person name="Nobrega D.B."/>
            <person name="Carson D.A."/>
            <person name="De Buck J."/>
        </authorList>
    </citation>
    <scope>NUCLEOTIDE SEQUENCE [LARGE SCALE GENOMIC DNA]</scope>
    <source>
        <strain evidence="2 3">SNUC 1231</strain>
    </source>
</reference>
<comment type="caution">
    <text evidence="2">The sequence shown here is derived from an EMBL/GenBank/DDBJ whole genome shotgun (WGS) entry which is preliminary data.</text>
</comment>
<proteinExistence type="predicted"/>
<name>A0A9Q6HQD0_9STAP</name>
<protein>
    <submittedName>
        <fullName evidence="2">Uncharacterized protein</fullName>
    </submittedName>
</protein>
<feature type="transmembrane region" description="Helical" evidence="1">
    <location>
        <begin position="36"/>
        <end position="52"/>
    </location>
</feature>
<accession>A0A9Q6HQD0</accession>
<keyword evidence="1" id="KW-0472">Membrane</keyword>
<gene>
    <name evidence="2" type="ORF">BU058_04620</name>
</gene>